<name>A0AAI9GIH9_PROST</name>
<accession>A0AAI9GIH9</accession>
<proteinExistence type="predicted"/>
<comment type="caution">
    <text evidence="1">The sequence shown here is derived from an EMBL/GenBank/DDBJ whole genome shotgun (WGS) entry which is preliminary data.</text>
</comment>
<reference evidence="1" key="1">
    <citation type="submission" date="2024-02" db="EMBL/GenBank/DDBJ databases">
        <authorList>
            <consortium name="Clinical and Environmental Microbiology Branch: Whole genome sequencing antimicrobial resistance pathogens in the healthcare setting"/>
        </authorList>
    </citation>
    <scope>NUCLEOTIDE SEQUENCE</scope>
    <source>
        <strain evidence="1">2021GO-0154</strain>
    </source>
</reference>
<protein>
    <submittedName>
        <fullName evidence="1">Uncharacterized protein</fullName>
    </submittedName>
</protein>
<dbReference type="AlphaFoldDB" id="A0AAI9GIH9"/>
<evidence type="ECO:0000313" key="1">
    <source>
        <dbReference type="EMBL" id="EMJ5135966.1"/>
    </source>
</evidence>
<sequence length="77" mass="9234">MHQAHYRQQLQRHVEVLCHDMAHWIRQSDTVESLTEDVIGSDNRLYLHYPHEQTVVLQFSPLGDKHAKKIHRYPHDI</sequence>
<organism evidence="1">
    <name type="scientific">Providencia stuartii</name>
    <dbReference type="NCBI Taxonomy" id="588"/>
    <lineage>
        <taxon>Bacteria</taxon>
        <taxon>Pseudomonadati</taxon>
        <taxon>Pseudomonadota</taxon>
        <taxon>Gammaproteobacteria</taxon>
        <taxon>Enterobacterales</taxon>
        <taxon>Morganellaceae</taxon>
        <taxon>Providencia</taxon>
    </lineage>
</organism>
<dbReference type="EMBL" id="ABMABF030000015">
    <property type="protein sequence ID" value="EMJ5135966.1"/>
    <property type="molecule type" value="Genomic_DNA"/>
</dbReference>
<gene>
    <name evidence="1" type="ORF">RG298_003744</name>
</gene>